<organism evidence="2 3">
    <name type="scientific">Staphylotrichum longicolle</name>
    <dbReference type="NCBI Taxonomy" id="669026"/>
    <lineage>
        <taxon>Eukaryota</taxon>
        <taxon>Fungi</taxon>
        <taxon>Dikarya</taxon>
        <taxon>Ascomycota</taxon>
        <taxon>Pezizomycotina</taxon>
        <taxon>Sordariomycetes</taxon>
        <taxon>Sordariomycetidae</taxon>
        <taxon>Sordariales</taxon>
        <taxon>Chaetomiaceae</taxon>
        <taxon>Staphylotrichum</taxon>
    </lineage>
</organism>
<keyword evidence="3" id="KW-1185">Reference proteome</keyword>
<dbReference type="Proteomes" id="UP001197093">
    <property type="component" value="Unassembled WGS sequence"/>
</dbReference>
<gene>
    <name evidence="2" type="ORF">NEMBOFW57_005725</name>
</gene>
<name>A0AAD4F1Z8_9PEZI</name>
<dbReference type="AlphaFoldDB" id="A0AAD4F1Z8"/>
<proteinExistence type="predicted"/>
<accession>A0AAD4F1Z8</accession>
<feature type="compositionally biased region" description="Low complexity" evidence="1">
    <location>
        <begin position="56"/>
        <end position="67"/>
    </location>
</feature>
<evidence type="ECO:0000313" key="2">
    <source>
        <dbReference type="EMBL" id="KAG7289358.1"/>
    </source>
</evidence>
<dbReference type="EMBL" id="JAHCVI010000002">
    <property type="protein sequence ID" value="KAG7289358.1"/>
    <property type="molecule type" value="Genomic_DNA"/>
</dbReference>
<protein>
    <submittedName>
        <fullName evidence="2">Uncharacterized protein</fullName>
    </submittedName>
</protein>
<reference evidence="2" key="1">
    <citation type="submission" date="2023-02" db="EMBL/GenBank/DDBJ databases">
        <authorList>
            <person name="Palmer J.M."/>
        </authorList>
    </citation>
    <scope>NUCLEOTIDE SEQUENCE</scope>
    <source>
        <strain evidence="2">FW57</strain>
    </source>
</reference>
<evidence type="ECO:0000313" key="3">
    <source>
        <dbReference type="Proteomes" id="UP001197093"/>
    </source>
</evidence>
<evidence type="ECO:0000256" key="1">
    <source>
        <dbReference type="SAM" id="MobiDB-lite"/>
    </source>
</evidence>
<sequence length="155" mass="16406">MCGPETPSTTPRVGARVDFFPAPGLTRTGLPLSNLLFLNPSSPSSRNATHVRFHHSSPVSSSDPSCSANNKNDESVLVSIHETGDLTKPLSSCGLLQQFTLHSRHSHSHGHEGVEMPLGAAVALDVGQGGIIGRRVSMRRGDELLGDGIVGFNFN</sequence>
<feature type="region of interest" description="Disordered" evidence="1">
    <location>
        <begin position="46"/>
        <end position="70"/>
    </location>
</feature>
<comment type="caution">
    <text evidence="2">The sequence shown here is derived from an EMBL/GenBank/DDBJ whole genome shotgun (WGS) entry which is preliminary data.</text>
</comment>